<evidence type="ECO:0000256" key="3">
    <source>
        <dbReference type="ARBA" id="ARBA00022553"/>
    </source>
</evidence>
<dbReference type="InterPro" id="IPR000873">
    <property type="entry name" value="AMP-dep_synth/lig_dom"/>
</dbReference>
<keyword evidence="3" id="KW-0597">Phosphoprotein</keyword>
<protein>
    <submittedName>
        <fullName evidence="15">Putative polyketide synthase</fullName>
    </submittedName>
</protein>
<name>A0A8H4KGD5_9HYPO</name>
<dbReference type="Pfam" id="PF00550">
    <property type="entry name" value="PP-binding"/>
    <property type="match status" value="2"/>
</dbReference>
<feature type="active site" description="Proton acceptor; for dehydratase activity" evidence="11">
    <location>
        <position position="386"/>
    </location>
</feature>
<keyword evidence="4" id="KW-0436">Ligase</keyword>
<dbReference type="PROSITE" id="PS52019">
    <property type="entry name" value="PKS_MFAS_DH"/>
    <property type="match status" value="1"/>
</dbReference>
<dbReference type="InterPro" id="IPR036736">
    <property type="entry name" value="ACP-like_sf"/>
</dbReference>
<dbReference type="InterPro" id="IPR050091">
    <property type="entry name" value="PKS_NRPS_Biosynth_Enz"/>
</dbReference>
<dbReference type="PROSITE" id="PS00012">
    <property type="entry name" value="PHOSPHOPANTETHEINE"/>
    <property type="match status" value="1"/>
</dbReference>
<dbReference type="InterPro" id="IPR045851">
    <property type="entry name" value="AMP-bd_C_sf"/>
</dbReference>
<evidence type="ECO:0000256" key="8">
    <source>
        <dbReference type="ARBA" id="ARBA00023002"/>
    </source>
</evidence>
<keyword evidence="5" id="KW-0489">Methyltransferase</keyword>
<evidence type="ECO:0000256" key="7">
    <source>
        <dbReference type="ARBA" id="ARBA00022737"/>
    </source>
</evidence>
<feature type="active site" description="Proton donor; for dehydratase activity" evidence="11">
    <location>
        <position position="565"/>
    </location>
</feature>
<dbReference type="GO" id="GO:0016874">
    <property type="term" value="F:ligase activity"/>
    <property type="evidence" value="ECO:0007669"/>
    <property type="project" value="UniProtKB-KW"/>
</dbReference>
<dbReference type="InterPro" id="IPR001227">
    <property type="entry name" value="Ac_transferase_dom_sf"/>
</dbReference>
<evidence type="ECO:0000256" key="4">
    <source>
        <dbReference type="ARBA" id="ARBA00022598"/>
    </source>
</evidence>
<feature type="compositionally biased region" description="Low complexity" evidence="12">
    <location>
        <begin position="1755"/>
        <end position="1768"/>
    </location>
</feature>
<feature type="region of interest" description="Disordered" evidence="12">
    <location>
        <begin position="1725"/>
        <end position="1780"/>
    </location>
</feature>
<comment type="caution">
    <text evidence="15">The sequence shown here is derived from an EMBL/GenBank/DDBJ whole genome shotgun (WGS) entry which is preliminary data.</text>
</comment>
<evidence type="ECO:0000256" key="5">
    <source>
        <dbReference type="ARBA" id="ARBA00022603"/>
    </source>
</evidence>
<dbReference type="SUPFAM" id="SSF55048">
    <property type="entry name" value="Probable ACP-binding domain of malonyl-CoA ACP transacylase"/>
    <property type="match status" value="1"/>
</dbReference>
<keyword evidence="2" id="KW-0596">Phosphopantetheine</keyword>
<evidence type="ECO:0000256" key="11">
    <source>
        <dbReference type="PROSITE-ProRule" id="PRU01363"/>
    </source>
</evidence>
<dbReference type="InterPro" id="IPR049552">
    <property type="entry name" value="PKS_DH_N"/>
</dbReference>
<comment type="pathway">
    <text evidence="1">Mycotoxin biosynthesis.</text>
</comment>
<dbReference type="InterPro" id="IPR016035">
    <property type="entry name" value="Acyl_Trfase/lysoPLipase"/>
</dbReference>
<dbReference type="GO" id="GO:0006633">
    <property type="term" value="P:fatty acid biosynthetic process"/>
    <property type="evidence" value="ECO:0007669"/>
    <property type="project" value="TreeGrafter"/>
</dbReference>
<evidence type="ECO:0000256" key="10">
    <source>
        <dbReference type="ARBA" id="ARBA00029443"/>
    </source>
</evidence>
<feature type="domain" description="PKS/mFAS DH" evidence="14">
    <location>
        <begin position="354"/>
        <end position="653"/>
    </location>
</feature>
<evidence type="ECO:0000259" key="13">
    <source>
        <dbReference type="PROSITE" id="PS50075"/>
    </source>
</evidence>
<dbReference type="Pfam" id="PF21089">
    <property type="entry name" value="PKS_DH_N"/>
    <property type="match status" value="1"/>
</dbReference>
<dbReference type="InterPro" id="IPR020807">
    <property type="entry name" value="PKS_DH"/>
</dbReference>
<dbReference type="InterPro" id="IPR006162">
    <property type="entry name" value="Ppantetheine_attach_site"/>
</dbReference>
<dbReference type="SUPFAM" id="SSF47336">
    <property type="entry name" value="ACP-like"/>
    <property type="match status" value="2"/>
</dbReference>
<dbReference type="Gene3D" id="3.40.366.10">
    <property type="entry name" value="Malonyl-Coenzyme A Acyl Carrier Protein, domain 2"/>
    <property type="match status" value="3"/>
</dbReference>
<accession>A0A8H4KGD5</accession>
<dbReference type="SUPFAM" id="SSF52151">
    <property type="entry name" value="FabD/lysophospholipase-like"/>
    <property type="match status" value="1"/>
</dbReference>
<keyword evidence="8" id="KW-0560">Oxidoreductase</keyword>
<evidence type="ECO:0000256" key="12">
    <source>
        <dbReference type="SAM" id="MobiDB-lite"/>
    </source>
</evidence>
<dbReference type="Gene3D" id="3.10.129.110">
    <property type="entry name" value="Polyketide synthase dehydratase"/>
    <property type="match status" value="1"/>
</dbReference>
<dbReference type="InterPro" id="IPR042099">
    <property type="entry name" value="ANL_N_sf"/>
</dbReference>
<proteinExistence type="inferred from homology"/>
<dbReference type="Pfam" id="PF08659">
    <property type="entry name" value="KR"/>
    <property type="match status" value="1"/>
</dbReference>
<dbReference type="EMBL" id="JAADJG010000264">
    <property type="protein sequence ID" value="KAF4449922.1"/>
    <property type="molecule type" value="Genomic_DNA"/>
</dbReference>
<dbReference type="InterPro" id="IPR049900">
    <property type="entry name" value="PKS_mFAS_DH"/>
</dbReference>
<dbReference type="InterPro" id="IPR016036">
    <property type="entry name" value="Malonyl_transacylase_ACP-bd"/>
</dbReference>
<dbReference type="InterPro" id="IPR013968">
    <property type="entry name" value="PKS_KR"/>
</dbReference>
<dbReference type="InterPro" id="IPR049551">
    <property type="entry name" value="PKS_DH_C"/>
</dbReference>
<dbReference type="InterPro" id="IPR023213">
    <property type="entry name" value="CAT-like_dom_sf"/>
</dbReference>
<keyword evidence="16" id="KW-1185">Reference proteome</keyword>
<comment type="similarity">
    <text evidence="10">In the C-terminal section; belongs to the NRP synthetase family.</text>
</comment>
<dbReference type="SUPFAM" id="SSF52777">
    <property type="entry name" value="CoA-dependent acyltransferases"/>
    <property type="match status" value="1"/>
</dbReference>
<dbReference type="InterPro" id="IPR001242">
    <property type="entry name" value="Condensation_dom"/>
</dbReference>
<dbReference type="Gene3D" id="3.40.50.150">
    <property type="entry name" value="Vaccinia Virus protein VP39"/>
    <property type="match status" value="2"/>
</dbReference>
<dbReference type="GO" id="GO:0032259">
    <property type="term" value="P:methylation"/>
    <property type="evidence" value="ECO:0007669"/>
    <property type="project" value="UniProtKB-KW"/>
</dbReference>
<dbReference type="Gene3D" id="3.40.50.720">
    <property type="entry name" value="NAD(P)-binding Rossmann-like Domain"/>
    <property type="match status" value="2"/>
</dbReference>
<sequence length="2716" mass="298872">MDHIKRNPSLDIAAVSSVLQSRRSTHPVRAHFSGTSRESILADMADFLAKHDKVPRDNIGHIPKLVNSRERSGILAVFTGQGAQWPTMGHRPEWSLLKELTADASTSRIGEAALSQPLCTAVQLALVNLLSEAGVKFDAVVGHSSDLILSSGNEGKRGGMMAAGLSLIQAREFVVRPTYKDRIIISACNAPRTATLSGDIDAIHEAKEELEKDNIFACQLKVDTAYHSQHMLPCAEPYLKDLMACDIEIKQPQGKCVWNSSVRGDTQILRGDLSSLKGQYWVDNMTAAISATWAQLGPTFVNFAGYRNAFYESGEAPMVRMIKDLPFYSWDHDRIYWREGRMSRCFRLGKDSSHGLLGRRTRDNNEFELRWRNILKLDKMPWLRGHQVLDEVLLPGASYVSITIEAGRHTAPDTASMGLIEVHDIGILRPVVVPDNKVGVETLFTARLIEKTKNAIRAHFTYYVCPDEAVGFMLQTCRGQLTIHIKTDNTAEGGVLPSKEKPHCNLASISTEKVYSLFNSIGLSYTGSFKTITDITRCLNYASNTSTWEENSLSDEYMLHPAIPDVAFQTLFVAKDHPASRQITSALLPSHIDHVLIDPSVRVPTKTSVETWALSQAATSLRGDLNIYNDLSGETFLQVEGLTVNMIGASEAAGDRSMFSKIDAKGIKMAHAVERVTMFYVNRIVEQIPPPERTNFIWYHQRIVKDEASILEQIDEDYGDEVDIKLLHAVGGHLGEVVRGNEQLLEVMTKDDMLNRFYMEGYASIPTNKFVSDVMKQLNFKFPRAKILEIGAGTGGTSWSILNAIEDATLRNTRKLLEPGGHLVLLELTGITSVRATFIMGGLEGWWLGGNDDRRLTPLITARGWDNVLQETGFSGADKVVYDLPDESKPCTSLIVSQVIDDEFLRLREPLSYDFPPLTEPLLIIGGKKLWASKVIAEIQKLLPRSWKRQIQVVEGIDKIDAGRLAPRMDTILLQDAESSVFATTMTQPRLLNLQSLLMNSKNLLWVTTAGSSHAPRASLIKGITRVVPAELPHLNTQLLDLATDHDSHAAANYITVAFLRLIQAEEASRSRDILWSQEPELEVSAHGQTMIPRQDCGCDGDGFGNCNCRWQDGKMAIQSIDKGMNNINCVQVDVHSALHMPGMDTGSIYLVFGKTRSSWVVALSRTNSSVLHLDSKDLVIVTEQHGTPERLACLSLTILAKFIAAIAASGELVLFYDADEIFALVAATELKKKHIEARFATSRTCAPADWIKFHSLASKRSIQMVMPYRVSFFADCSSGNSHLASTFKSSAPKSCKFFQLGAGLVLEAFSQSKMSHTKLINECVAVSSCAQEIQPEVIPAFNLAGADASALARKNYITNWTKKGAITLNIKPFEPMNLFKSDRTYFMAGMAGGLGLSICEWMIRNGAKNLVITSRNPQLQEATLEIARHAGATLKVIPMDLTIKESVNSVFNEVQATMPPIAGVCNAAMVLKDSFFIDMDVEQLNNTLAAKVLGSEHLDSIFNNTKLEFFICLGSVASVIGNVGQSNYHAANLFMASLIHQRCARGLAASIIHIAYFTDVGYVTREECDRQLDSHFRKVRLMPTSETDVHHAFMGAVRGGKPGSASGSHDIIMVHSRQENGVSGSAGNIKQCVQEARNEEEAVSIITQAFCVKLETVLQLATGSIDTSGPIIDLGIDSLVAVEIRTWFLKEVGADIPVVKILGGDTVEQVSTLATKMIAHMMEASQSQEGVKPEPKKTTPVTAQNQAPAPPSTAPSISTESPTSSHPATPGASRASSPPVMIEATAATPFSDRSTFTVDTYKRDSKFNSIATVPTMKSDSVNPSGVRQGVITPPELLQEQPVSPAQAHMWFISKHSGDPAAYNVVFRYRVKGPLSINRLRHALSITAYHHQALRTCFFSRLGDGQPMQGVLASPSSSPLWLNHVQEHEFLFSYHHILMDVVGLGIVLRDLNSAYNMQPLDSTESYLDYSSVQFELQKSGSFHQKMEFWKSEFSTIPETLPLLLMAKVLSRPANTGNQCHHQYRELKRELFQALEYLAWLRYGTSSLIENKAWRDACMGGEQVFRPLKNEFFRLGHSNLVLTNCYGPTEITAAATFQTIQLDSPEVCQDGDYNTNLAVGKALPNYSVCILDATGHPQPVAHNGEVCIGGGGVATGYLGLPAETSRKFITTDNGPRRYLTGDKGRLMPDGTLLYLGRLDGDTQIKFRGLRIELEEVEAAVIKASKGLISGAIVSPRGDIIVAHVTLTAEDHGIDHGRLLEILSRVKLTPLHSCFNHASPVSDSTSVSQSPAQDKMTIGEGELRLLWERVLPNFGKTGLIVPSSDFFYLGGNSMLLMKLQAAIKETMALNASTRVLYQASTLRDMAQVIDRLRREQSINDSGHDIDWDAETSIPKWLVKQLDEKPLSQRAQVPKKKGIEIIMTGATGFLGSHLLQSLVSLDDVSRVHCIAVPVDDQNVLLQDDKVEYYTGLTLGLSIDHREELAKSLDVIIHAGSSGHCLNTYATLRAPNVHSTQFLASMSVQNSIPLLFLSSNRVVLLSGDESPPPASFSKLYPSTDGKEGHMMSRWASEVFLENLVDHVRGCWADKHPWTVSIHRPSVVISDQAPNPDALNAILRFSLEDVLAEVSETAIKFARGQSSASGSTASIQFKHHSGGIKVPTSVLCEHLQSLFKTKFQELGMREWLYRASEAGMDPLITASIEGILEHDDPMIFPYMGQ</sequence>
<evidence type="ECO:0000256" key="2">
    <source>
        <dbReference type="ARBA" id="ARBA00022450"/>
    </source>
</evidence>
<dbReference type="PROSITE" id="PS50075">
    <property type="entry name" value="CARRIER"/>
    <property type="match status" value="2"/>
</dbReference>
<dbReference type="GO" id="GO:0016491">
    <property type="term" value="F:oxidoreductase activity"/>
    <property type="evidence" value="ECO:0007669"/>
    <property type="project" value="UniProtKB-KW"/>
</dbReference>
<dbReference type="Proteomes" id="UP000605986">
    <property type="component" value="Unassembled WGS sequence"/>
</dbReference>
<evidence type="ECO:0000313" key="16">
    <source>
        <dbReference type="Proteomes" id="UP000605986"/>
    </source>
</evidence>
<dbReference type="Gene3D" id="3.40.50.12780">
    <property type="entry name" value="N-terminal domain of ligase-like"/>
    <property type="match status" value="1"/>
</dbReference>
<evidence type="ECO:0000313" key="15">
    <source>
        <dbReference type="EMBL" id="KAF4449922.1"/>
    </source>
</evidence>
<feature type="domain" description="Carrier" evidence="13">
    <location>
        <begin position="2292"/>
        <end position="2371"/>
    </location>
</feature>
<dbReference type="Gene3D" id="1.10.1200.10">
    <property type="entry name" value="ACP-like"/>
    <property type="match status" value="2"/>
</dbReference>
<organism evidence="15 16">
    <name type="scientific">Fusarium austroafricanum</name>
    <dbReference type="NCBI Taxonomy" id="2364996"/>
    <lineage>
        <taxon>Eukaryota</taxon>
        <taxon>Fungi</taxon>
        <taxon>Dikarya</taxon>
        <taxon>Ascomycota</taxon>
        <taxon>Pezizomycotina</taxon>
        <taxon>Sordariomycetes</taxon>
        <taxon>Hypocreomycetidae</taxon>
        <taxon>Hypocreales</taxon>
        <taxon>Nectriaceae</taxon>
        <taxon>Fusarium</taxon>
        <taxon>Fusarium concolor species complex</taxon>
    </lineage>
</organism>
<dbReference type="Gene3D" id="3.30.300.30">
    <property type="match status" value="1"/>
</dbReference>
<keyword evidence="7" id="KW-0677">Repeat</keyword>
<dbReference type="GO" id="GO:0044550">
    <property type="term" value="P:secondary metabolite biosynthetic process"/>
    <property type="evidence" value="ECO:0007669"/>
    <property type="project" value="TreeGrafter"/>
</dbReference>
<dbReference type="SUPFAM" id="SSF56801">
    <property type="entry name" value="Acetyl-CoA synthetase-like"/>
    <property type="match status" value="1"/>
</dbReference>
<dbReference type="PANTHER" id="PTHR43775">
    <property type="entry name" value="FATTY ACID SYNTHASE"/>
    <property type="match status" value="1"/>
</dbReference>
<keyword evidence="9" id="KW-0511">Multifunctional enzyme</keyword>
<feature type="region of interest" description="N-terminal hotdog fold" evidence="11">
    <location>
        <begin position="354"/>
        <end position="488"/>
    </location>
</feature>
<dbReference type="SMART" id="SM00823">
    <property type="entry name" value="PKS_PP"/>
    <property type="match status" value="2"/>
</dbReference>
<dbReference type="GO" id="GO:0008168">
    <property type="term" value="F:methyltransferase activity"/>
    <property type="evidence" value="ECO:0007669"/>
    <property type="project" value="UniProtKB-KW"/>
</dbReference>
<dbReference type="InterPro" id="IPR020806">
    <property type="entry name" value="PKS_PP-bd"/>
</dbReference>
<dbReference type="GO" id="GO:0031177">
    <property type="term" value="F:phosphopantetheine binding"/>
    <property type="evidence" value="ECO:0007669"/>
    <property type="project" value="InterPro"/>
</dbReference>
<gene>
    <name evidence="15" type="ORF">F53441_6841</name>
</gene>
<dbReference type="Pfam" id="PF07993">
    <property type="entry name" value="NAD_binding_4"/>
    <property type="match status" value="1"/>
</dbReference>
<keyword evidence="6" id="KW-0808">Transferase</keyword>
<dbReference type="OrthoDB" id="416786at2759"/>
<feature type="domain" description="Carrier" evidence="13">
    <location>
        <begin position="1642"/>
        <end position="1719"/>
    </location>
</feature>
<feature type="region of interest" description="C-terminal hotdog fold" evidence="11">
    <location>
        <begin position="505"/>
        <end position="653"/>
    </location>
</feature>
<dbReference type="Pfam" id="PF14765">
    <property type="entry name" value="PS-DH"/>
    <property type="match status" value="1"/>
</dbReference>
<dbReference type="InterPro" id="IPR013120">
    <property type="entry name" value="FAR_NAD-bd"/>
</dbReference>
<dbReference type="SUPFAM" id="SSF53335">
    <property type="entry name" value="S-adenosyl-L-methionine-dependent methyltransferases"/>
    <property type="match status" value="1"/>
</dbReference>
<dbReference type="InterPro" id="IPR029063">
    <property type="entry name" value="SAM-dependent_MTases_sf"/>
</dbReference>
<dbReference type="Pfam" id="PF00501">
    <property type="entry name" value="AMP-binding"/>
    <property type="match status" value="1"/>
</dbReference>
<dbReference type="InterPro" id="IPR036291">
    <property type="entry name" value="NAD(P)-bd_dom_sf"/>
</dbReference>
<evidence type="ECO:0000256" key="9">
    <source>
        <dbReference type="ARBA" id="ARBA00023268"/>
    </source>
</evidence>
<dbReference type="SMART" id="SM00822">
    <property type="entry name" value="PKS_KR"/>
    <property type="match status" value="1"/>
</dbReference>
<dbReference type="GO" id="GO:0004312">
    <property type="term" value="F:fatty acid synthase activity"/>
    <property type="evidence" value="ECO:0007669"/>
    <property type="project" value="TreeGrafter"/>
</dbReference>
<dbReference type="SUPFAM" id="SSF51735">
    <property type="entry name" value="NAD(P)-binding Rossmann-fold domains"/>
    <property type="match status" value="2"/>
</dbReference>
<dbReference type="InterPro" id="IPR042104">
    <property type="entry name" value="PKS_dehydratase_sf"/>
</dbReference>
<dbReference type="InterPro" id="IPR014043">
    <property type="entry name" value="Acyl_transferase_dom"/>
</dbReference>
<dbReference type="PANTHER" id="PTHR43775:SF20">
    <property type="entry name" value="HYBRID PKS-NRPS SYNTHETASE APDA"/>
    <property type="match status" value="1"/>
</dbReference>
<dbReference type="Gene3D" id="3.30.559.10">
    <property type="entry name" value="Chloramphenicol acetyltransferase-like domain"/>
    <property type="match status" value="2"/>
</dbReference>
<evidence type="ECO:0000256" key="6">
    <source>
        <dbReference type="ARBA" id="ARBA00022679"/>
    </source>
</evidence>
<dbReference type="InterPro" id="IPR057326">
    <property type="entry name" value="KR_dom"/>
</dbReference>
<dbReference type="Pfam" id="PF00668">
    <property type="entry name" value="Condensation"/>
    <property type="match status" value="2"/>
</dbReference>
<dbReference type="InterPro" id="IPR009081">
    <property type="entry name" value="PP-bd_ACP"/>
</dbReference>
<dbReference type="SMART" id="SM00827">
    <property type="entry name" value="PKS_AT"/>
    <property type="match status" value="1"/>
</dbReference>
<dbReference type="SMART" id="SM00826">
    <property type="entry name" value="PKS_DH"/>
    <property type="match status" value="1"/>
</dbReference>
<evidence type="ECO:0000259" key="14">
    <source>
        <dbReference type="PROSITE" id="PS52019"/>
    </source>
</evidence>
<evidence type="ECO:0000256" key="1">
    <source>
        <dbReference type="ARBA" id="ARBA00004685"/>
    </source>
</evidence>
<reference evidence="15" key="1">
    <citation type="submission" date="2020-01" db="EMBL/GenBank/DDBJ databases">
        <title>Identification and distribution of gene clusters putatively required for synthesis of sphingolipid metabolism inhibitors in phylogenetically diverse species of the filamentous fungus Fusarium.</title>
        <authorList>
            <person name="Kim H.-S."/>
            <person name="Busman M."/>
            <person name="Brown D.W."/>
            <person name="Divon H."/>
            <person name="Uhlig S."/>
            <person name="Proctor R.H."/>
        </authorList>
    </citation>
    <scope>NUCLEOTIDE SEQUENCE</scope>
    <source>
        <strain evidence="15">NRRL 53441</strain>
    </source>
</reference>